<reference evidence="3" key="1">
    <citation type="submission" date="2013-09" db="EMBL/GenBank/DDBJ databases">
        <title>The Genome Sequence of Anopheles maculatus species B.</title>
        <authorList>
            <consortium name="The Broad Institute Genomics Platform"/>
            <person name="Neafsey D.E."/>
            <person name="Besansky N."/>
            <person name="Howell P."/>
            <person name="Walton C."/>
            <person name="Young S.K."/>
            <person name="Zeng Q."/>
            <person name="Gargeya S."/>
            <person name="Fitzgerald M."/>
            <person name="Haas B."/>
            <person name="Abouelleil A."/>
            <person name="Allen A.W."/>
            <person name="Alvarado L."/>
            <person name="Arachchi H.M."/>
            <person name="Berlin A.M."/>
            <person name="Chapman S.B."/>
            <person name="Gainer-Dewar J."/>
            <person name="Goldberg J."/>
            <person name="Griggs A."/>
            <person name="Gujja S."/>
            <person name="Hansen M."/>
            <person name="Howarth C."/>
            <person name="Imamovic A."/>
            <person name="Ireland A."/>
            <person name="Larimer J."/>
            <person name="McCowan C."/>
            <person name="Murphy C."/>
            <person name="Pearson M."/>
            <person name="Poon T.W."/>
            <person name="Priest M."/>
            <person name="Roberts A."/>
            <person name="Saif S."/>
            <person name="Shea T."/>
            <person name="Sisk P."/>
            <person name="Sykes S."/>
            <person name="Wortman J."/>
            <person name="Nusbaum C."/>
            <person name="Birren B."/>
        </authorList>
    </citation>
    <scope>NUCLEOTIDE SEQUENCE [LARGE SCALE GENOMIC DNA]</scope>
    <source>
        <strain evidence="3">maculatus3</strain>
    </source>
</reference>
<feature type="compositionally biased region" description="Low complexity" evidence="1">
    <location>
        <begin position="296"/>
        <end position="326"/>
    </location>
</feature>
<feature type="compositionally biased region" description="Polar residues" evidence="1">
    <location>
        <begin position="347"/>
        <end position="361"/>
    </location>
</feature>
<reference evidence="2" key="2">
    <citation type="submission" date="2020-05" db="UniProtKB">
        <authorList>
            <consortium name="EnsemblMetazoa"/>
        </authorList>
    </citation>
    <scope>IDENTIFICATION</scope>
    <source>
        <strain evidence="2">maculatus3</strain>
    </source>
</reference>
<dbReference type="Proteomes" id="UP000075901">
    <property type="component" value="Unassembled WGS sequence"/>
</dbReference>
<accession>A0A182SQT3</accession>
<dbReference type="EnsemblMetazoa" id="AMAM011560-RA">
    <property type="protein sequence ID" value="AMAM011560-PA"/>
    <property type="gene ID" value="AMAM011560"/>
</dbReference>
<protein>
    <submittedName>
        <fullName evidence="2">Uncharacterized protein</fullName>
    </submittedName>
</protein>
<proteinExistence type="predicted"/>
<sequence length="361" mass="37220">MTAGESPTKSTVRLATTNASHHSNSSVGGASATTGIGGSGSGGTAITKQWWKVCFLYGGNQEKYYRQIYGKAASERLAAASAKQMTSEGTLGDSNERAGNCNANASLVTGKTIPTLSTKKLSSSTQCRASLSANGSASPALEDGFRFRKGSPVIKSSSSRSSLAMPTVPGSSERSPCPNPPVGILRKRVTVLDDSFLLGNNVELLGSELEAEVDEQRSDSGINVDARQPSPQVTGEEQQRLACHRPGMRRTFHLSGEELRLLNFDHEQDTAGSLAYAVSNGTSSMAAIPAHKQQISAASNPSTSSSSSSSTVTATSSSLSKTSTGSLMRRPLLNAPGNAGGSLAGTPITTGASVAVSSNNE</sequence>
<dbReference type="VEuPathDB" id="VectorBase:AMAM011560"/>
<name>A0A182SQT3_9DIPT</name>
<keyword evidence="3" id="KW-1185">Reference proteome</keyword>
<dbReference type="AlphaFoldDB" id="A0A182SQT3"/>
<evidence type="ECO:0000313" key="2">
    <source>
        <dbReference type="EnsemblMetazoa" id="AMAM011560-PA"/>
    </source>
</evidence>
<evidence type="ECO:0000313" key="3">
    <source>
        <dbReference type="Proteomes" id="UP000075901"/>
    </source>
</evidence>
<evidence type="ECO:0000256" key="1">
    <source>
        <dbReference type="SAM" id="MobiDB-lite"/>
    </source>
</evidence>
<feature type="region of interest" description="Disordered" evidence="1">
    <location>
        <begin position="292"/>
        <end position="361"/>
    </location>
</feature>
<organism evidence="2 3">
    <name type="scientific">Anopheles maculatus</name>
    <dbReference type="NCBI Taxonomy" id="74869"/>
    <lineage>
        <taxon>Eukaryota</taxon>
        <taxon>Metazoa</taxon>
        <taxon>Ecdysozoa</taxon>
        <taxon>Arthropoda</taxon>
        <taxon>Hexapoda</taxon>
        <taxon>Insecta</taxon>
        <taxon>Pterygota</taxon>
        <taxon>Neoptera</taxon>
        <taxon>Endopterygota</taxon>
        <taxon>Diptera</taxon>
        <taxon>Nematocera</taxon>
        <taxon>Culicoidea</taxon>
        <taxon>Culicidae</taxon>
        <taxon>Anophelinae</taxon>
        <taxon>Anopheles</taxon>
        <taxon>Anopheles maculatus group</taxon>
    </lineage>
</organism>
<feature type="region of interest" description="Disordered" evidence="1">
    <location>
        <begin position="151"/>
        <end position="181"/>
    </location>
</feature>
<feature type="region of interest" description="Disordered" evidence="1">
    <location>
        <begin position="216"/>
        <end position="238"/>
    </location>
</feature>